<dbReference type="InterPro" id="IPR001220">
    <property type="entry name" value="Legume_lectin_dom"/>
</dbReference>
<comment type="caution">
    <text evidence="6">The sequence shown here is derived from an EMBL/GenBank/DDBJ whole genome shotgun (WGS) entry which is preliminary data.</text>
</comment>
<evidence type="ECO:0000256" key="2">
    <source>
        <dbReference type="ARBA" id="ARBA00022734"/>
    </source>
</evidence>
<dbReference type="PANTHER" id="PTHR32401:SF48">
    <property type="entry name" value="LEGUME LECTIN DOMAIN-CONTAINING PROTEIN"/>
    <property type="match status" value="1"/>
</dbReference>
<evidence type="ECO:0000256" key="4">
    <source>
        <dbReference type="SAM" id="SignalP"/>
    </source>
</evidence>
<dbReference type="InterPro" id="IPR050258">
    <property type="entry name" value="Leguminous_Lectin"/>
</dbReference>
<evidence type="ECO:0000259" key="5">
    <source>
        <dbReference type="Pfam" id="PF00139"/>
    </source>
</evidence>
<keyword evidence="7" id="KW-1185">Reference proteome</keyword>
<dbReference type="Pfam" id="PF00139">
    <property type="entry name" value="Lectin_legB"/>
    <property type="match status" value="1"/>
</dbReference>
<keyword evidence="3" id="KW-0812">Transmembrane</keyword>
<dbReference type="Gene3D" id="2.60.120.200">
    <property type="match status" value="1"/>
</dbReference>
<evidence type="ECO:0000313" key="6">
    <source>
        <dbReference type="EMBL" id="KAI3923003.1"/>
    </source>
</evidence>
<feature type="transmembrane region" description="Helical" evidence="3">
    <location>
        <begin position="294"/>
        <end position="323"/>
    </location>
</feature>
<evidence type="ECO:0000256" key="1">
    <source>
        <dbReference type="ARBA" id="ARBA00007606"/>
    </source>
</evidence>
<accession>A0AAD4XJ58</accession>
<feature type="chain" id="PRO_5042064382" description="Legume lectin domain-containing protein" evidence="4">
    <location>
        <begin position="28"/>
        <end position="407"/>
    </location>
</feature>
<dbReference type="AlphaFoldDB" id="A0AAD4XJ58"/>
<dbReference type="EMBL" id="JAJJMB010008589">
    <property type="protein sequence ID" value="KAI3923003.1"/>
    <property type="molecule type" value="Genomic_DNA"/>
</dbReference>
<dbReference type="CDD" id="cd06899">
    <property type="entry name" value="lectin_legume_LecRK_Arcelin_ConA"/>
    <property type="match status" value="1"/>
</dbReference>
<evidence type="ECO:0000256" key="3">
    <source>
        <dbReference type="SAM" id="Phobius"/>
    </source>
</evidence>
<reference evidence="6" key="1">
    <citation type="submission" date="2022-04" db="EMBL/GenBank/DDBJ databases">
        <title>A functionally conserved STORR gene fusion in Papaver species that diverged 16.8 million years ago.</title>
        <authorList>
            <person name="Catania T."/>
        </authorList>
    </citation>
    <scope>NUCLEOTIDE SEQUENCE</scope>
    <source>
        <strain evidence="6">S-188037</strain>
    </source>
</reference>
<dbReference type="SUPFAM" id="SSF49899">
    <property type="entry name" value="Concanavalin A-like lectins/glucanases"/>
    <property type="match status" value="1"/>
</dbReference>
<keyword evidence="2" id="KW-0430">Lectin</keyword>
<feature type="domain" description="Legume lectin" evidence="5">
    <location>
        <begin position="24"/>
        <end position="255"/>
    </location>
</feature>
<name>A0AAD4XJ58_9MAGN</name>
<feature type="signal peptide" evidence="4">
    <location>
        <begin position="1"/>
        <end position="27"/>
    </location>
</feature>
<dbReference type="GO" id="GO:0030246">
    <property type="term" value="F:carbohydrate binding"/>
    <property type="evidence" value="ECO:0007669"/>
    <property type="project" value="UniProtKB-KW"/>
</dbReference>
<dbReference type="Proteomes" id="UP001202328">
    <property type="component" value="Unassembled WGS sequence"/>
</dbReference>
<keyword evidence="3" id="KW-0472">Membrane</keyword>
<gene>
    <name evidence="6" type="ORF">MKW98_013537</name>
</gene>
<dbReference type="PANTHER" id="PTHR32401">
    <property type="entry name" value="CONCANAVALIN A-LIKE LECTIN FAMILY PROTEIN"/>
    <property type="match status" value="1"/>
</dbReference>
<organism evidence="6 7">
    <name type="scientific">Papaver atlanticum</name>
    <dbReference type="NCBI Taxonomy" id="357466"/>
    <lineage>
        <taxon>Eukaryota</taxon>
        <taxon>Viridiplantae</taxon>
        <taxon>Streptophyta</taxon>
        <taxon>Embryophyta</taxon>
        <taxon>Tracheophyta</taxon>
        <taxon>Spermatophyta</taxon>
        <taxon>Magnoliopsida</taxon>
        <taxon>Ranunculales</taxon>
        <taxon>Papaveraceae</taxon>
        <taxon>Papaveroideae</taxon>
        <taxon>Papaver</taxon>
    </lineage>
</organism>
<comment type="similarity">
    <text evidence="1">Belongs to the leguminous lectin family.</text>
</comment>
<dbReference type="InterPro" id="IPR013320">
    <property type="entry name" value="ConA-like_dom_sf"/>
</dbReference>
<evidence type="ECO:0000313" key="7">
    <source>
        <dbReference type="Proteomes" id="UP001202328"/>
    </source>
</evidence>
<keyword evidence="3" id="KW-1133">Transmembrane helix</keyword>
<keyword evidence="4" id="KW-0732">Signal</keyword>
<protein>
    <recommendedName>
        <fullName evidence="5">Legume lectin domain-containing protein</fullName>
    </recommendedName>
</protein>
<sequence length="407" mass="44119">MVSSKSLFLSLIIIIFILISFDSVSENVSIDDITLLGDARFQENGLTSLTSTSSHSSSIGVGRALYGHPIRFRNHSTNFTASFISKFSFTISPDSSYSPPLFGDGLTFIITSNPKIVGNDFGYMGLWNQTSDEEGIYIAVEFDTSFDPSLEDISDNHIGIDINSVMSFASVDSTSMGFDLKNGKRTTVWVEYIDSKKMVKVWLSYTLFGRPVQPILSSYMDLSTYVEELMFIGFSASNGGGSAKHIVHNVEFETYPPPFNSCISFRTRVKDGCSAGVTDECRGNGSGSMSTGKLIISASLASAVLMGVAIWVDTAIVVGAAVLHAICRKVISPDQNGGADQTTADPVIDAPVVLSANPPDMVDSKTSTSFRFDQVHGVVKDTSLLEETREDAVDNLIDLRRKMKNVS</sequence>
<proteinExistence type="inferred from homology"/>